<proteinExistence type="predicted"/>
<evidence type="ECO:0000313" key="5">
    <source>
        <dbReference type="Proteomes" id="UP001243009"/>
    </source>
</evidence>
<dbReference type="SUPFAM" id="SSF53474">
    <property type="entry name" value="alpha/beta-Hydrolases"/>
    <property type="match status" value="1"/>
</dbReference>
<dbReference type="Pfam" id="PF12697">
    <property type="entry name" value="Abhydrolase_6"/>
    <property type="match status" value="1"/>
</dbReference>
<comment type="caution">
    <text evidence="4">The sequence shown here is derived from an EMBL/GenBank/DDBJ whole genome shotgun (WGS) entry which is preliminary data.</text>
</comment>
<keyword evidence="4" id="KW-0378">Hydrolase</keyword>
<reference evidence="4 5" key="1">
    <citation type="submission" date="2023-08" db="EMBL/GenBank/DDBJ databases">
        <title>The draft genome sequence of Paracraurococcus sp. LOR1-02.</title>
        <authorList>
            <person name="Kingkaew E."/>
            <person name="Tanasupawat S."/>
        </authorList>
    </citation>
    <scope>NUCLEOTIDE SEQUENCE [LARGE SCALE GENOMIC DNA]</scope>
    <source>
        <strain evidence="4 5">LOR1-02</strain>
    </source>
</reference>
<organism evidence="4 5">
    <name type="scientific">Paracraurococcus lichenis</name>
    <dbReference type="NCBI Taxonomy" id="3064888"/>
    <lineage>
        <taxon>Bacteria</taxon>
        <taxon>Pseudomonadati</taxon>
        <taxon>Pseudomonadota</taxon>
        <taxon>Alphaproteobacteria</taxon>
        <taxon>Acetobacterales</taxon>
        <taxon>Roseomonadaceae</taxon>
        <taxon>Paracraurococcus</taxon>
    </lineage>
</organism>
<dbReference type="Proteomes" id="UP001243009">
    <property type="component" value="Unassembled WGS sequence"/>
</dbReference>
<dbReference type="InterPro" id="IPR000073">
    <property type="entry name" value="AB_hydrolase_1"/>
</dbReference>
<keyword evidence="5" id="KW-1185">Reference proteome</keyword>
<dbReference type="InterPro" id="IPR029058">
    <property type="entry name" value="AB_hydrolase_fold"/>
</dbReference>
<evidence type="ECO:0000256" key="1">
    <source>
        <dbReference type="SAM" id="MobiDB-lite"/>
    </source>
</evidence>
<keyword evidence="2" id="KW-0812">Transmembrane</keyword>
<feature type="region of interest" description="Disordered" evidence="1">
    <location>
        <begin position="324"/>
        <end position="344"/>
    </location>
</feature>
<dbReference type="PRINTS" id="PR00111">
    <property type="entry name" value="ABHYDROLASE"/>
</dbReference>
<dbReference type="RefSeq" id="WP_305108094.1">
    <property type="nucleotide sequence ID" value="NZ_JAUTWS010000077.1"/>
</dbReference>
<name>A0ABT9EBG6_9PROT</name>
<feature type="transmembrane region" description="Helical" evidence="2">
    <location>
        <begin position="12"/>
        <end position="35"/>
    </location>
</feature>
<sequence length="344" mass="36888">MDLLGSAQDPWTWQGVLLAVAVILVILAALNTAAAQWAERRHPPKGAFIEVDGVRLHYSDRGSGRPVVLIHGNAVTGDDYNTSDVAERLLGTCRVVIFDRPGFGHSDRPRWRPWEAFEQAELLHKALVQLGVQRPVVVGHSWGTLVALALAIRHPSDTAGLVLLAGYYFPTLRLDALMVAPGAIPVLGDILRYTVSPIFGWLTMPLTKRVMFAPAPVTSRFQAEYSTAMAMRPSQIRAMCMEGTWMVPDAMRLQGHYGALAMPVTIMAGDGDKIVSHRLSERLAAAIPGSTLHIISGAGHMVHHVATDRVVAAILTTESAADPIASQAPGSKAPMARGGANAVA</sequence>
<evidence type="ECO:0000256" key="2">
    <source>
        <dbReference type="SAM" id="Phobius"/>
    </source>
</evidence>
<accession>A0ABT9EBG6</accession>
<evidence type="ECO:0000313" key="4">
    <source>
        <dbReference type="EMBL" id="MDO9713235.1"/>
    </source>
</evidence>
<protein>
    <submittedName>
        <fullName evidence="4">Alpha/beta hydrolase</fullName>
    </submittedName>
</protein>
<dbReference type="InterPro" id="IPR050266">
    <property type="entry name" value="AB_hydrolase_sf"/>
</dbReference>
<dbReference type="GO" id="GO:0016787">
    <property type="term" value="F:hydrolase activity"/>
    <property type="evidence" value="ECO:0007669"/>
    <property type="project" value="UniProtKB-KW"/>
</dbReference>
<dbReference type="Gene3D" id="3.40.50.1820">
    <property type="entry name" value="alpha/beta hydrolase"/>
    <property type="match status" value="1"/>
</dbReference>
<keyword evidence="2" id="KW-0472">Membrane</keyword>
<dbReference type="EMBL" id="JAUTWS010000077">
    <property type="protein sequence ID" value="MDO9713235.1"/>
    <property type="molecule type" value="Genomic_DNA"/>
</dbReference>
<dbReference type="PANTHER" id="PTHR43798">
    <property type="entry name" value="MONOACYLGLYCEROL LIPASE"/>
    <property type="match status" value="1"/>
</dbReference>
<keyword evidence="2" id="KW-1133">Transmembrane helix</keyword>
<gene>
    <name evidence="4" type="ORF">Q7A36_33215</name>
</gene>
<feature type="domain" description="AB hydrolase-1" evidence="3">
    <location>
        <begin position="67"/>
        <end position="313"/>
    </location>
</feature>
<evidence type="ECO:0000259" key="3">
    <source>
        <dbReference type="Pfam" id="PF12697"/>
    </source>
</evidence>